<feature type="compositionally biased region" description="Pro residues" evidence="1">
    <location>
        <begin position="17"/>
        <end position="26"/>
    </location>
</feature>
<proteinExistence type="predicted"/>
<evidence type="ECO:0000313" key="3">
    <source>
        <dbReference type="Proteomes" id="UP001589613"/>
    </source>
</evidence>
<dbReference type="Proteomes" id="UP001589613">
    <property type="component" value="Unassembled WGS sequence"/>
</dbReference>
<accession>A0ABV5V5R0</accession>
<protein>
    <submittedName>
        <fullName evidence="2">Uncharacterized protein</fullName>
    </submittedName>
</protein>
<dbReference type="EMBL" id="JBHMAX010000024">
    <property type="protein sequence ID" value="MFB9733121.1"/>
    <property type="molecule type" value="Genomic_DNA"/>
</dbReference>
<comment type="caution">
    <text evidence="2">The sequence shown here is derived from an EMBL/GenBank/DDBJ whole genome shotgun (WGS) entry which is preliminary data.</text>
</comment>
<feature type="region of interest" description="Disordered" evidence="1">
    <location>
        <begin position="1"/>
        <end position="28"/>
    </location>
</feature>
<name>A0ABV5V5R0_9MICO</name>
<keyword evidence="3" id="KW-1185">Reference proteome</keyword>
<reference evidence="2 3" key="1">
    <citation type="submission" date="2024-09" db="EMBL/GenBank/DDBJ databases">
        <authorList>
            <person name="Sun Q."/>
            <person name="Mori K."/>
        </authorList>
    </citation>
    <scope>NUCLEOTIDE SEQUENCE [LARGE SCALE GENOMIC DNA]</scope>
    <source>
        <strain evidence="2 3">JCM 12763</strain>
    </source>
</reference>
<organism evidence="2 3">
    <name type="scientific">Ornithinimicrobium kibberense</name>
    <dbReference type="NCBI Taxonomy" id="282060"/>
    <lineage>
        <taxon>Bacteria</taxon>
        <taxon>Bacillati</taxon>
        <taxon>Actinomycetota</taxon>
        <taxon>Actinomycetes</taxon>
        <taxon>Micrococcales</taxon>
        <taxon>Ornithinimicrobiaceae</taxon>
        <taxon>Ornithinimicrobium</taxon>
    </lineage>
</organism>
<evidence type="ECO:0000313" key="2">
    <source>
        <dbReference type="EMBL" id="MFB9733121.1"/>
    </source>
</evidence>
<gene>
    <name evidence="2" type="ORF">ACFFN0_13810</name>
</gene>
<evidence type="ECO:0000256" key="1">
    <source>
        <dbReference type="SAM" id="MobiDB-lite"/>
    </source>
</evidence>
<dbReference type="RefSeq" id="WP_141337970.1">
    <property type="nucleotide sequence ID" value="NZ_JBHMAX010000024.1"/>
</dbReference>
<sequence>MGPFEIFTRGKDSSEEPPTPVPPPVRPSVGEQLGTLARLGLETQDGVGVQDIADDPDAAGWIKLHPYVAILQVMARGEDGALTRHPRVTTVDLDHLVGPQSYPELVRKLADAAGTAHLLEEVEGGVDEERGRWVVRFTFEDLTREIHPRRTQDRADPVVMPELFAAVAGAGQRPAYVRHGRSMTVAYVPARHAGELQRVFSRWA</sequence>